<comment type="caution">
    <text evidence="1">The sequence shown here is derived from an EMBL/GenBank/DDBJ whole genome shotgun (WGS) entry which is preliminary data.</text>
</comment>
<protein>
    <submittedName>
        <fullName evidence="1">Uncharacterized protein</fullName>
    </submittedName>
</protein>
<keyword evidence="2" id="KW-1185">Reference proteome</keyword>
<reference evidence="1 2" key="1">
    <citation type="submission" date="2020-08" db="EMBL/GenBank/DDBJ databases">
        <title>Sequencing the genomes of 1000 actinobacteria strains.</title>
        <authorList>
            <person name="Klenk H.-P."/>
        </authorList>
    </citation>
    <scope>NUCLEOTIDE SEQUENCE [LARGE SCALE GENOMIC DNA]</scope>
    <source>
        <strain evidence="1 2">DSM 43149</strain>
    </source>
</reference>
<dbReference type="EMBL" id="JACHNH010000001">
    <property type="protein sequence ID" value="MBB4763106.1"/>
    <property type="molecule type" value="Genomic_DNA"/>
</dbReference>
<organism evidence="1 2">
    <name type="scientific">Actinoplanes digitatis</name>
    <dbReference type="NCBI Taxonomy" id="1868"/>
    <lineage>
        <taxon>Bacteria</taxon>
        <taxon>Bacillati</taxon>
        <taxon>Actinomycetota</taxon>
        <taxon>Actinomycetes</taxon>
        <taxon>Micromonosporales</taxon>
        <taxon>Micromonosporaceae</taxon>
        <taxon>Actinoplanes</taxon>
    </lineage>
</organism>
<accession>A0A7W7HYP2</accession>
<evidence type="ECO:0000313" key="2">
    <source>
        <dbReference type="Proteomes" id="UP000578112"/>
    </source>
</evidence>
<dbReference type="Proteomes" id="UP000578112">
    <property type="component" value="Unassembled WGS sequence"/>
</dbReference>
<name>A0A7W7HYP2_9ACTN</name>
<sequence length="30" mass="3091">MRATLYGPAIVGAVVGKQAAAVTIRLLPRP</sequence>
<gene>
    <name evidence="1" type="ORF">BJ971_003662</name>
</gene>
<dbReference type="AlphaFoldDB" id="A0A7W7HYP2"/>
<evidence type="ECO:0000313" key="1">
    <source>
        <dbReference type="EMBL" id="MBB4763106.1"/>
    </source>
</evidence>
<proteinExistence type="predicted"/>